<dbReference type="EMBL" id="JACOOK010000003">
    <property type="protein sequence ID" value="MBC5616723.1"/>
    <property type="molecule type" value="Genomic_DNA"/>
</dbReference>
<gene>
    <name evidence="3" type="ORF">H8S08_06785</name>
</gene>
<feature type="compositionally biased region" description="Basic and acidic residues" evidence="1">
    <location>
        <begin position="1"/>
        <end position="21"/>
    </location>
</feature>
<evidence type="ECO:0000256" key="2">
    <source>
        <dbReference type="SAM" id="Phobius"/>
    </source>
</evidence>
<feature type="transmembrane region" description="Helical" evidence="2">
    <location>
        <begin position="31"/>
        <end position="57"/>
    </location>
</feature>
<proteinExistence type="predicted"/>
<feature type="compositionally biased region" description="Basic residues" evidence="1">
    <location>
        <begin position="1201"/>
        <end position="1213"/>
    </location>
</feature>
<feature type="compositionally biased region" description="Polar residues" evidence="1">
    <location>
        <begin position="1156"/>
        <end position="1166"/>
    </location>
</feature>
<sequence length="1213" mass="134281">MEKKPMEPQRKALEKGPETGRKAKKNVPRRLIKLFAVLTGSLLLLIALLLGAVALILTPSRLTPLVNEYSSRYLDAQVRFDTVTLSVFENFPNVSVKLSGGEIISHAFAGLPDSLRTRIPAAADTLLKFDEFSVSLNLPQLLASRISIRRIALTRPRVYAYVSPWGKANWEIFAADTTAGDSTEQGGDLYLNIAGLDIRNSGRIVYDSKPDKLYATVDLEHLRLKNTFRHDYKIDLSSVNSVRLDTLDACSSLPVALKGGFTFNPKHPETIALDKLNLQLGDIPIGFDGRVSIARDSIVSELQCTIRPLALERAITLVPPQLMPMLRAFDTNLAFDLHTRIDGSYRFSDGRLPRIDLDVTTNDGYLSYKNAKARIDRFGIDASLRYDPQRPDSTGAVFRKLDIAGSGIRLHGSGSVWNAMRDPAVRMKLTGAVYLDTLSILFPSKQDIAVRGRLGLNTDASFRISQLQIGKIGKTRVEGTITLDSLLVDIPRDTIFMMVGGGMIHFGSDRNRQDSLIGKDAEMLHTTVKADTLNLRMKRQWVLLGSAVSASAHSAASTLSGDTTVVHPLNGRVEARMLAMAAFDSTWIRLDGMQSNFSIVPSEKNPAVPLLQLGFDARAMQAKSAVNRYDLQNGHVDFRATLVPNRMDSARRRQLLDSLQQAYPSVARDSLFAYHRSRTQMRSRSRKDDFSGSDLDLSLDKSAAEMLRRWDASGSVKAASGRLLTPYFPLTNTLQNVDIAFTTDAVKLKNTQIQSGQSSLELTGEISNLRRVLLGRGQLKIKMNIESDTLNFNELIHAATVGAQYENASETYQRSVAEAENSEQLQQVIAEQSGVDDTTAASPLIVIPSNVDAQIDLCTHYGIYTNLRLNSLAAELIARDRCLQIKDMKAETDAGSMNLTALYATRSRDDIITGFDLELTRMKVDRLISLIPEVDSMLPMLRSFEGVVDCQIAATAAVDTMMNIDLSTLNAACSIHGENMVLLDGETFTEIAKMMHFKNKQRNLIDRISVNMLVRNNQIELFPFIIEMDRYKAAVSGVQKLDMSFNYHISVLKSPIPFRLGINIFGTLDKFKFRLGRARYRSENIPSYVGLIDTTRVNLRHTITDIFHKGIEAASLSGMKITPAADSLTVNTDSEALSKADSLELQRQGILPGIDSSENGTDSTAVRQKPDTAVSETTPPTITPAETKTSGRKEQRALLRQQKRERKKAKTNN</sequence>
<name>A0ABR7CM41_9BACT</name>
<feature type="region of interest" description="Disordered" evidence="1">
    <location>
        <begin position="1150"/>
        <end position="1213"/>
    </location>
</feature>
<reference evidence="3 4" key="1">
    <citation type="submission" date="2020-08" db="EMBL/GenBank/DDBJ databases">
        <title>Genome public.</title>
        <authorList>
            <person name="Liu C."/>
            <person name="Sun Q."/>
        </authorList>
    </citation>
    <scope>NUCLEOTIDE SEQUENCE [LARGE SCALE GENOMIC DNA]</scope>
    <source>
        <strain evidence="3 4">New-7</strain>
    </source>
</reference>
<evidence type="ECO:0000256" key="1">
    <source>
        <dbReference type="SAM" id="MobiDB-lite"/>
    </source>
</evidence>
<accession>A0ABR7CM41</accession>
<feature type="compositionally biased region" description="Low complexity" evidence="1">
    <location>
        <begin position="1177"/>
        <end position="1188"/>
    </location>
</feature>
<keyword evidence="2" id="KW-1133">Transmembrane helix</keyword>
<dbReference type="PANTHER" id="PTHR30441:SF8">
    <property type="entry name" value="DUF748 DOMAIN-CONTAINING PROTEIN"/>
    <property type="match status" value="1"/>
</dbReference>
<organism evidence="3 4">
    <name type="scientific">Alistipes hominis</name>
    <dbReference type="NCBI Taxonomy" id="2763015"/>
    <lineage>
        <taxon>Bacteria</taxon>
        <taxon>Pseudomonadati</taxon>
        <taxon>Bacteroidota</taxon>
        <taxon>Bacteroidia</taxon>
        <taxon>Bacteroidales</taxon>
        <taxon>Rikenellaceae</taxon>
        <taxon>Alistipes</taxon>
    </lineage>
</organism>
<keyword evidence="4" id="KW-1185">Reference proteome</keyword>
<evidence type="ECO:0000313" key="4">
    <source>
        <dbReference type="Proteomes" id="UP000636891"/>
    </source>
</evidence>
<evidence type="ECO:0000313" key="3">
    <source>
        <dbReference type="EMBL" id="MBC5616723.1"/>
    </source>
</evidence>
<dbReference type="RefSeq" id="WP_118655802.1">
    <property type="nucleotide sequence ID" value="NZ_JACOOK010000003.1"/>
</dbReference>
<comment type="caution">
    <text evidence="3">The sequence shown here is derived from an EMBL/GenBank/DDBJ whole genome shotgun (WGS) entry which is preliminary data.</text>
</comment>
<dbReference type="InterPro" id="IPR052894">
    <property type="entry name" value="AsmA-related"/>
</dbReference>
<dbReference type="Proteomes" id="UP000636891">
    <property type="component" value="Unassembled WGS sequence"/>
</dbReference>
<dbReference type="PANTHER" id="PTHR30441">
    <property type="entry name" value="DUF748 DOMAIN-CONTAINING PROTEIN"/>
    <property type="match status" value="1"/>
</dbReference>
<evidence type="ECO:0008006" key="5">
    <source>
        <dbReference type="Google" id="ProtNLM"/>
    </source>
</evidence>
<keyword evidence="2" id="KW-0812">Transmembrane</keyword>
<feature type="region of interest" description="Disordered" evidence="1">
    <location>
        <begin position="1"/>
        <end position="22"/>
    </location>
</feature>
<protein>
    <recommendedName>
        <fullName evidence="5">AsmA-like C-terminal domain-containing protein</fullName>
    </recommendedName>
</protein>
<keyword evidence="2" id="KW-0472">Membrane</keyword>